<dbReference type="GO" id="GO:0031499">
    <property type="term" value="C:TRAMP complex"/>
    <property type="evidence" value="ECO:0007669"/>
    <property type="project" value="TreeGrafter"/>
</dbReference>
<sequence length="953" mass="105771">MVAVKKVLPRSDIELKLQNTDSYVIESKPPFSFAGFIFVCSNDTIPDLERRIFGLPQSQAKSVLAIRQGMPLFLYNYSTRRLCGVFEAASDGAMNIDPSAWENTEVRRFGKPPVSRYPAQVKVHLKFQRPPLDEETFRPVLDHIEGFKFRLELSVRQVKQLLELFSVSEREFFCDKGRMSLQNVGTGTGVFMPESPLSAVKVDSDCHSECSSRGTYYGEDDWAEDDHGCNSTIQTYLPHSSLYMCDDFNHLTLKNTQNIDKGNDGLSENILQHDVPVPAGLRFLPCEMNTVSPFDHQLFWKKEPTKSSYHCWPDTFATKEANPAPLRSREVDFLVNSSPLNLMYDSKQVHSEDSDSCPFIPMNQRALYFGQENMFCLPVEAQQAQLLNPSSPAKGNDQKRVVQGLPPAKQSHSPEDANKMLNPCATRKCQHRHCSVLPVSQFGQIYLPIYPAKPGAVYDSNQFGPGNLLDDQEGSMSYSQFYGGICPNILHTGHFPYVLLPPVAPKIPPSPPLFAVGFSEALHFNILEFARLTRPSAEKQLSVEGAIDAVRSCVRRMWLNADVEVYGSFATGLCLQHSDVDLAVINAPLLPALLNMTTSQACSFLLRDLGALLKAAKCCDSYNVIANAAMPVLKCLCRPTINLSDHSLPVSEIAVDITIGGIENSKYQWKRTCNGAVVDRSKQHTGGSARDYVVSKIRELPALAPLIFVVKSFLQHRGLSNVYLGGLGSFSLTLLLIFYLEKLPLSGEMLCASKDSHLHKLFFPTCGISDLSEDSDSYLTMASSSEDLHSISNSECVNWSLGEHYVRKAAGVIDRVLMLWEAGGVAFLGNLLLGFLKKFGFDHDLAREKIVLSSTDGRPGGIFKRDNCHIALWIDDPMRPGINIAAGSFAMCQVQAAFRELFCALVNGQVLSAPLRCNERDCQDLAAFGQLRHFTRLLIDVTDHDGGGLEDEF</sequence>
<dbReference type="SUPFAM" id="SSF81631">
    <property type="entry name" value="PAP/OAS1 substrate-binding domain"/>
    <property type="match status" value="1"/>
</dbReference>
<dbReference type="GO" id="GO:0031123">
    <property type="term" value="P:RNA 3'-end processing"/>
    <property type="evidence" value="ECO:0007669"/>
    <property type="project" value="TreeGrafter"/>
</dbReference>
<dbReference type="Proteomes" id="UP000825935">
    <property type="component" value="Chromosome 29"/>
</dbReference>
<keyword evidence="3" id="KW-1185">Reference proteome</keyword>
<reference evidence="2" key="1">
    <citation type="submission" date="2021-08" db="EMBL/GenBank/DDBJ databases">
        <title>WGS assembly of Ceratopteris richardii.</title>
        <authorList>
            <person name="Marchant D.B."/>
            <person name="Chen G."/>
            <person name="Jenkins J."/>
            <person name="Shu S."/>
            <person name="Leebens-Mack J."/>
            <person name="Grimwood J."/>
            <person name="Schmutz J."/>
            <person name="Soltis P."/>
            <person name="Soltis D."/>
            <person name="Chen Z.-H."/>
        </authorList>
    </citation>
    <scope>NUCLEOTIDE SEQUENCE</scope>
    <source>
        <strain evidence="2">Whitten #5841</strain>
        <tissue evidence="2">Leaf</tissue>
    </source>
</reference>
<dbReference type="PANTHER" id="PTHR23092">
    <property type="entry name" value="POLY(A) RNA POLYMERASE"/>
    <property type="match status" value="1"/>
</dbReference>
<dbReference type="OrthoDB" id="273917at2759"/>
<dbReference type="CDD" id="cd05402">
    <property type="entry name" value="NT_PAP_TUTase"/>
    <property type="match status" value="1"/>
</dbReference>
<dbReference type="Pfam" id="PF10539">
    <property type="entry name" value="Dev_Cell_Death"/>
    <property type="match status" value="1"/>
</dbReference>
<proteinExistence type="predicted"/>
<dbReference type="GO" id="GO:0043634">
    <property type="term" value="P:polyadenylation-dependent ncRNA catabolic process"/>
    <property type="evidence" value="ECO:0007669"/>
    <property type="project" value="TreeGrafter"/>
</dbReference>
<dbReference type="PROSITE" id="PS51222">
    <property type="entry name" value="DCD"/>
    <property type="match status" value="1"/>
</dbReference>
<dbReference type="InterPro" id="IPR043519">
    <property type="entry name" value="NT_sf"/>
</dbReference>
<evidence type="ECO:0000259" key="1">
    <source>
        <dbReference type="PROSITE" id="PS51222"/>
    </source>
</evidence>
<dbReference type="GO" id="GO:0003729">
    <property type="term" value="F:mRNA binding"/>
    <property type="evidence" value="ECO:0007669"/>
    <property type="project" value="TreeGrafter"/>
</dbReference>
<evidence type="ECO:0000313" key="2">
    <source>
        <dbReference type="EMBL" id="KAH7291469.1"/>
    </source>
</evidence>
<evidence type="ECO:0000313" key="3">
    <source>
        <dbReference type="Proteomes" id="UP000825935"/>
    </source>
</evidence>
<dbReference type="GO" id="GO:0005730">
    <property type="term" value="C:nucleolus"/>
    <property type="evidence" value="ECO:0007669"/>
    <property type="project" value="TreeGrafter"/>
</dbReference>
<dbReference type="OMA" id="REDASIM"/>
<protein>
    <recommendedName>
        <fullName evidence="1">DCD domain-containing protein</fullName>
    </recommendedName>
</protein>
<dbReference type="SMART" id="SM00767">
    <property type="entry name" value="DCD"/>
    <property type="match status" value="1"/>
</dbReference>
<dbReference type="InterPro" id="IPR013989">
    <property type="entry name" value="Dev_and_cell_death_domain"/>
</dbReference>
<dbReference type="SUPFAM" id="SSF81301">
    <property type="entry name" value="Nucleotidyltransferase"/>
    <property type="match status" value="1"/>
</dbReference>
<dbReference type="InterPro" id="IPR054708">
    <property type="entry name" value="MTPAP-like_central"/>
</dbReference>
<feature type="domain" description="DCD" evidence="1">
    <location>
        <begin position="31"/>
        <end position="167"/>
    </location>
</feature>
<dbReference type="EMBL" id="CM035434">
    <property type="protein sequence ID" value="KAH7291469.1"/>
    <property type="molecule type" value="Genomic_DNA"/>
</dbReference>
<dbReference type="PANTHER" id="PTHR23092:SF48">
    <property type="entry name" value="NUCLEOTIDYLTRANSFERASE FAMILY PROTEIN"/>
    <property type="match status" value="1"/>
</dbReference>
<name>A0A8T2R551_CERRI</name>
<dbReference type="InterPro" id="IPR045862">
    <property type="entry name" value="Trf4-like"/>
</dbReference>
<dbReference type="AlphaFoldDB" id="A0A8T2R551"/>
<dbReference type="GO" id="GO:1990817">
    <property type="term" value="F:poly(A) RNA polymerase activity"/>
    <property type="evidence" value="ECO:0007669"/>
    <property type="project" value="InterPro"/>
</dbReference>
<accession>A0A8T2R551</accession>
<organism evidence="2 3">
    <name type="scientific">Ceratopteris richardii</name>
    <name type="common">Triangle waterfern</name>
    <dbReference type="NCBI Taxonomy" id="49495"/>
    <lineage>
        <taxon>Eukaryota</taxon>
        <taxon>Viridiplantae</taxon>
        <taxon>Streptophyta</taxon>
        <taxon>Embryophyta</taxon>
        <taxon>Tracheophyta</taxon>
        <taxon>Polypodiopsida</taxon>
        <taxon>Polypodiidae</taxon>
        <taxon>Polypodiales</taxon>
        <taxon>Pteridineae</taxon>
        <taxon>Pteridaceae</taxon>
        <taxon>Parkerioideae</taxon>
        <taxon>Ceratopteris</taxon>
    </lineage>
</organism>
<dbReference type="Pfam" id="PF22600">
    <property type="entry name" value="MTPAP-like_central"/>
    <property type="match status" value="1"/>
</dbReference>
<comment type="caution">
    <text evidence="2">The sequence shown here is derived from an EMBL/GenBank/DDBJ whole genome shotgun (WGS) entry which is preliminary data.</text>
</comment>
<dbReference type="Gene3D" id="1.10.1410.10">
    <property type="match status" value="2"/>
</dbReference>
<gene>
    <name evidence="2" type="ORF">KP509_29G018000</name>
</gene>
<dbReference type="Gene3D" id="3.30.460.10">
    <property type="entry name" value="Beta Polymerase, domain 2"/>
    <property type="match status" value="1"/>
</dbReference>